<name>A0A5J4YZE1_PORPP</name>
<reference evidence="3" key="1">
    <citation type="journal article" date="2019" name="Nat. Commun.">
        <title>Expansion of phycobilisome linker gene families in mesophilic red algae.</title>
        <authorList>
            <person name="Lee J."/>
            <person name="Kim D."/>
            <person name="Bhattacharya D."/>
            <person name="Yoon H.S."/>
        </authorList>
    </citation>
    <scope>NUCLEOTIDE SEQUENCE [LARGE SCALE GENOMIC DNA]</scope>
    <source>
        <strain evidence="3">CCMP 1328</strain>
    </source>
</reference>
<dbReference type="PANTHER" id="PTHR24347">
    <property type="entry name" value="SERINE/THREONINE-PROTEIN KINASE"/>
    <property type="match status" value="1"/>
</dbReference>
<dbReference type="Gene3D" id="1.10.510.10">
    <property type="entry name" value="Transferase(Phosphotransferase) domain 1"/>
    <property type="match status" value="1"/>
</dbReference>
<organism evidence="2 3">
    <name type="scientific">Porphyridium purpureum</name>
    <name type="common">Red alga</name>
    <name type="synonym">Porphyridium cruentum</name>
    <dbReference type="NCBI Taxonomy" id="35688"/>
    <lineage>
        <taxon>Eukaryota</taxon>
        <taxon>Rhodophyta</taxon>
        <taxon>Bangiophyceae</taxon>
        <taxon>Porphyridiales</taxon>
        <taxon>Porphyridiaceae</taxon>
        <taxon>Porphyridium</taxon>
    </lineage>
</organism>
<sequence>MKPPTRGGNLKFRQPCRRRGIHCFCVSPTPWYALIELSDRLDTFEFLSRESVKERDFLSMVAQVLHTVAHVHSMSITHRDIMLENSVVPKRPASSPVKHELKCKLIDFQLAHCDLDGKKITTFLRTKQYQPPETLLRVPDMDLRPKDVWAIGMLVYAALTNTYPFTSQHFEKWRLQIRTPFDEHAWSRVAQTTWTAVKSVLHYNPAWRPSTVRACQFFGPASSFQLVTCRRSRAMLGCSLYRKNSLRISIEQT</sequence>
<dbReference type="InterPro" id="IPR000719">
    <property type="entry name" value="Prot_kinase_dom"/>
</dbReference>
<keyword evidence="3" id="KW-1185">Reference proteome</keyword>
<dbReference type="PROSITE" id="PS50011">
    <property type="entry name" value="PROTEIN_KINASE_DOM"/>
    <property type="match status" value="1"/>
</dbReference>
<dbReference type="GO" id="GO:0004672">
    <property type="term" value="F:protein kinase activity"/>
    <property type="evidence" value="ECO:0007669"/>
    <property type="project" value="InterPro"/>
</dbReference>
<dbReference type="EMBL" id="VRMN01000003">
    <property type="protein sequence ID" value="KAA8495983.1"/>
    <property type="molecule type" value="Genomic_DNA"/>
</dbReference>
<dbReference type="GO" id="GO:0005524">
    <property type="term" value="F:ATP binding"/>
    <property type="evidence" value="ECO:0007669"/>
    <property type="project" value="InterPro"/>
</dbReference>
<dbReference type="SMART" id="SM00220">
    <property type="entry name" value="S_TKc"/>
    <property type="match status" value="1"/>
</dbReference>
<evidence type="ECO:0000313" key="2">
    <source>
        <dbReference type="EMBL" id="KAA8495983.1"/>
    </source>
</evidence>
<comment type="caution">
    <text evidence="2">The sequence shown here is derived from an EMBL/GenBank/DDBJ whole genome shotgun (WGS) entry which is preliminary data.</text>
</comment>
<dbReference type="InterPro" id="IPR011009">
    <property type="entry name" value="Kinase-like_dom_sf"/>
</dbReference>
<evidence type="ECO:0000313" key="3">
    <source>
        <dbReference type="Proteomes" id="UP000324585"/>
    </source>
</evidence>
<proteinExistence type="predicted"/>
<keyword evidence="2" id="KW-0808">Transferase</keyword>
<protein>
    <submittedName>
        <fullName evidence="2">Death-associated protein kinase 3</fullName>
    </submittedName>
</protein>
<keyword evidence="2" id="KW-0418">Kinase</keyword>
<dbReference type="Pfam" id="PF00069">
    <property type="entry name" value="Pkinase"/>
    <property type="match status" value="1"/>
</dbReference>
<feature type="domain" description="Protein kinase" evidence="1">
    <location>
        <begin position="1"/>
        <end position="218"/>
    </location>
</feature>
<dbReference type="Proteomes" id="UP000324585">
    <property type="component" value="Unassembled WGS sequence"/>
</dbReference>
<accession>A0A5J4YZE1</accession>
<dbReference type="OrthoDB" id="4062651at2759"/>
<dbReference type="AlphaFoldDB" id="A0A5J4YZE1"/>
<evidence type="ECO:0000259" key="1">
    <source>
        <dbReference type="PROSITE" id="PS50011"/>
    </source>
</evidence>
<gene>
    <name evidence="2" type="ORF">FVE85_2138</name>
</gene>
<dbReference type="SUPFAM" id="SSF56112">
    <property type="entry name" value="Protein kinase-like (PK-like)"/>
    <property type="match status" value="1"/>
</dbReference>